<evidence type="ECO:0000313" key="1">
    <source>
        <dbReference type="EMBL" id="SMC58017.1"/>
    </source>
</evidence>
<dbReference type="Proteomes" id="UP000192328">
    <property type="component" value="Unassembled WGS sequence"/>
</dbReference>
<gene>
    <name evidence="1" type="ORF">SAMN06297397_1510</name>
</gene>
<name>A0AC61PL21_9FIRM</name>
<keyword evidence="2" id="KW-1185">Reference proteome</keyword>
<reference evidence="1" key="1">
    <citation type="submission" date="2017-04" db="EMBL/GenBank/DDBJ databases">
        <authorList>
            <person name="Varghese N."/>
            <person name="Submissions S."/>
        </authorList>
    </citation>
    <scope>NUCLEOTIDE SEQUENCE</scope>
    <source>
        <strain evidence="1">WTE2008</strain>
    </source>
</reference>
<comment type="caution">
    <text evidence="1">The sequence shown here is derived from an EMBL/GenBank/DDBJ whole genome shotgun (WGS) entry which is preliminary data.</text>
</comment>
<accession>A0AC61PL21</accession>
<sequence length="343" mass="39098">MYLALAAIVFSMFCWFMFVLYFRKDRSRYRNCYLLSLALLSLFPLAVGVLGRYSSMPVMLTLWLGLLIILIVPFFLIFNGIVMIRKEGRHLSQLLSLVFGIAILIGELITFGGILRYAALDGKEPFIPQTFIAVFAALFSFTVIYGSVSFLIFMIYTLFLQIIPRKKDFDFVIIHGAGLLDGNRVSKLLQDRLDKAIEVYKADPTPPKLIPSGGKGSDETISEAEAMSQYLMSHGVPEDDILPETESTTTLENLQFSKKIMDTYDCRKYTALVTSNYHVYRALRYCRDIGLKCTGIGSHVAWYFWPSALIREYIAIHMEKKHFILFAGGWLACVALIMYFIYQ</sequence>
<proteinExistence type="predicted"/>
<dbReference type="EMBL" id="FWXZ01000002">
    <property type="protein sequence ID" value="SMC58017.1"/>
    <property type="molecule type" value="Genomic_DNA"/>
</dbReference>
<protein>
    <submittedName>
        <fullName evidence="1">DUF218 domain-containing protein</fullName>
    </submittedName>
</protein>
<evidence type="ECO:0000313" key="2">
    <source>
        <dbReference type="Proteomes" id="UP000192328"/>
    </source>
</evidence>
<organism evidence="1 2">
    <name type="scientific">Aristaeella lactis</name>
    <dbReference type="NCBI Taxonomy" id="3046383"/>
    <lineage>
        <taxon>Bacteria</taxon>
        <taxon>Bacillati</taxon>
        <taxon>Bacillota</taxon>
        <taxon>Clostridia</taxon>
        <taxon>Eubacteriales</taxon>
        <taxon>Aristaeellaceae</taxon>
        <taxon>Aristaeella</taxon>
    </lineage>
</organism>